<organism evidence="2 3">
    <name type="scientific">Kockovaella imperatae</name>
    <dbReference type="NCBI Taxonomy" id="4999"/>
    <lineage>
        <taxon>Eukaryota</taxon>
        <taxon>Fungi</taxon>
        <taxon>Dikarya</taxon>
        <taxon>Basidiomycota</taxon>
        <taxon>Agaricomycotina</taxon>
        <taxon>Tremellomycetes</taxon>
        <taxon>Tremellales</taxon>
        <taxon>Cuniculitremaceae</taxon>
        <taxon>Kockovaella</taxon>
    </lineage>
</organism>
<dbReference type="InterPro" id="IPR052515">
    <property type="entry name" value="Gfo/Idh/MocA_Oxidoreductase"/>
</dbReference>
<comment type="caution">
    <text evidence="2">The sequence shown here is derived from an EMBL/GenBank/DDBJ whole genome shotgun (WGS) entry which is preliminary data.</text>
</comment>
<keyword evidence="3" id="KW-1185">Reference proteome</keyword>
<sequence length="392" mass="43407">MTMSNKFNVLILGAGRINFGSTEASWAHSLRLEKKLGPALNVVGLVDINVAYAEKIIASKRAIEGLVGYEHTKVFKTVADAEAGLSEEEMPKLVVNGLPANYRGTTIPNHDLDVQVAKLFPTAAQFIEKPISAGSLDDVTQANEELQKGGLTSVGYMLRYLQAVTEMKKIIAENNLTVMCTQATYLMAYKYAGLRDESIDYWDMNGELGPIVGQGTHLVDLSRYFCPDPVHDSIRVHTVEASDKPGKLSQLTIKAESELPADRKIPRITNAIWRYESGATGSIIHGTCIHEGDYDCELVVLADGWKLRLVDPYGVAPRLYVRRPGTTSETMTEFKNDDPYYNEFSDLVDVIQGKANQSAVRSTFTDAMKTYKFTWAIRWAGEVEARARGARQ</sequence>
<dbReference type="PANTHER" id="PTHR43249:SF1">
    <property type="entry name" value="D-GLUCOSIDE 3-DEHYDROGENASE"/>
    <property type="match status" value="1"/>
</dbReference>
<evidence type="ECO:0000259" key="1">
    <source>
        <dbReference type="Pfam" id="PF08635"/>
    </source>
</evidence>
<proteinExistence type="predicted"/>
<dbReference type="InParanoid" id="A0A1Y1UF15"/>
<accession>A0A1Y1UF15</accession>
<dbReference type="OrthoDB" id="10250282at2759"/>
<dbReference type="SUPFAM" id="SSF55347">
    <property type="entry name" value="Glyceraldehyde-3-phosphate dehydrogenase-like, C-terminal domain"/>
    <property type="match status" value="1"/>
</dbReference>
<dbReference type="InterPro" id="IPR036291">
    <property type="entry name" value="NAD(P)-bd_dom_sf"/>
</dbReference>
<dbReference type="STRING" id="4999.A0A1Y1UF15"/>
<dbReference type="GeneID" id="33554640"/>
<dbReference type="Pfam" id="PF08635">
    <property type="entry name" value="ox_reductase_C"/>
    <property type="match status" value="1"/>
</dbReference>
<evidence type="ECO:0000313" key="3">
    <source>
        <dbReference type="Proteomes" id="UP000193218"/>
    </source>
</evidence>
<dbReference type="PANTHER" id="PTHR43249">
    <property type="entry name" value="UDP-N-ACETYL-2-AMINO-2-DEOXY-D-GLUCURONATE OXIDASE"/>
    <property type="match status" value="1"/>
</dbReference>
<reference evidence="2 3" key="1">
    <citation type="submission" date="2017-03" db="EMBL/GenBank/DDBJ databases">
        <title>Widespread Adenine N6-methylation of Active Genes in Fungi.</title>
        <authorList>
            <consortium name="DOE Joint Genome Institute"/>
            <person name="Mondo S.J."/>
            <person name="Dannebaum R.O."/>
            <person name="Kuo R.C."/>
            <person name="Louie K.B."/>
            <person name="Bewick A.J."/>
            <person name="Labutti K."/>
            <person name="Haridas S."/>
            <person name="Kuo A."/>
            <person name="Salamov A."/>
            <person name="Ahrendt S.R."/>
            <person name="Lau R."/>
            <person name="Bowen B.P."/>
            <person name="Lipzen A."/>
            <person name="Sullivan W."/>
            <person name="Andreopoulos W.B."/>
            <person name="Clum A."/>
            <person name="Lindquist E."/>
            <person name="Daum C."/>
            <person name="Northen T.R."/>
            <person name="Ramamoorthy G."/>
            <person name="Schmitz R.J."/>
            <person name="Gryganskyi A."/>
            <person name="Culley D."/>
            <person name="Magnuson J."/>
            <person name="James T.Y."/>
            <person name="O'Malley M.A."/>
            <person name="Stajich J.E."/>
            <person name="Spatafora J.W."/>
            <person name="Visel A."/>
            <person name="Grigoriev I.V."/>
        </authorList>
    </citation>
    <scope>NUCLEOTIDE SEQUENCE [LARGE SCALE GENOMIC DNA]</scope>
    <source>
        <strain evidence="2 3">NRRL Y-17943</strain>
    </source>
</reference>
<evidence type="ECO:0000313" key="2">
    <source>
        <dbReference type="EMBL" id="ORX36612.1"/>
    </source>
</evidence>
<dbReference type="EMBL" id="NBSH01000007">
    <property type="protein sequence ID" value="ORX36612.1"/>
    <property type="molecule type" value="Genomic_DNA"/>
</dbReference>
<dbReference type="RefSeq" id="XP_021870681.1">
    <property type="nucleotide sequence ID" value="XM_022012832.1"/>
</dbReference>
<dbReference type="Gene3D" id="3.30.360.10">
    <property type="entry name" value="Dihydrodipicolinate Reductase, domain 2"/>
    <property type="match status" value="1"/>
</dbReference>
<protein>
    <submittedName>
        <fullName evidence="2">Putative oxidoreductase C terminal-domain-containing protein</fullName>
    </submittedName>
</protein>
<dbReference type="SUPFAM" id="SSF51735">
    <property type="entry name" value="NAD(P)-binding Rossmann-fold domains"/>
    <property type="match status" value="1"/>
</dbReference>
<name>A0A1Y1UF15_9TREE</name>
<feature type="domain" description="Oxidoreductase putative C-terminal" evidence="1">
    <location>
        <begin position="159"/>
        <end position="305"/>
    </location>
</feature>
<dbReference type="AlphaFoldDB" id="A0A1Y1UF15"/>
<dbReference type="Proteomes" id="UP000193218">
    <property type="component" value="Unassembled WGS sequence"/>
</dbReference>
<gene>
    <name evidence="2" type="ORF">BD324DRAFT_455610</name>
</gene>
<dbReference type="InterPro" id="IPR013944">
    <property type="entry name" value="OxRdtase_put_C"/>
</dbReference>